<comment type="caution">
    <text evidence="2">The sequence shown here is derived from an EMBL/GenBank/DDBJ whole genome shotgun (WGS) entry which is preliminary data.</text>
</comment>
<organism evidence="2 3">
    <name type="scientific">Chryseobacterium kimseyorum</name>
    <dbReference type="NCBI Taxonomy" id="2984028"/>
    <lineage>
        <taxon>Bacteria</taxon>
        <taxon>Pseudomonadati</taxon>
        <taxon>Bacteroidota</taxon>
        <taxon>Flavobacteriia</taxon>
        <taxon>Flavobacteriales</taxon>
        <taxon>Weeksellaceae</taxon>
        <taxon>Chryseobacterium group</taxon>
        <taxon>Chryseobacterium</taxon>
    </lineage>
</organism>
<dbReference type="NCBIfam" id="TIGR01200">
    <property type="entry name" value="GLPGLI"/>
    <property type="match status" value="1"/>
</dbReference>
<evidence type="ECO:0000313" key="3">
    <source>
        <dbReference type="Proteomes" id="UP001163731"/>
    </source>
</evidence>
<dbReference type="Pfam" id="PF09697">
    <property type="entry name" value="Porph_ging"/>
    <property type="match status" value="1"/>
</dbReference>
<dbReference type="EMBL" id="JAPDHW010000006">
    <property type="protein sequence ID" value="MCW3168850.1"/>
    <property type="molecule type" value="Genomic_DNA"/>
</dbReference>
<name>A0ABT3HYJ3_9FLAO</name>
<keyword evidence="3" id="KW-1185">Reference proteome</keyword>
<dbReference type="RefSeq" id="WP_264750037.1">
    <property type="nucleotide sequence ID" value="NZ_JAPDHW010000006.1"/>
</dbReference>
<proteinExistence type="predicted"/>
<feature type="chain" id="PRO_5046703656" evidence="1">
    <location>
        <begin position="19"/>
        <end position="274"/>
    </location>
</feature>
<evidence type="ECO:0000313" key="2">
    <source>
        <dbReference type="EMBL" id="MCW3168850.1"/>
    </source>
</evidence>
<sequence>MKLVTTFSFLLIVIFASAQNKRFTYDYLFIPDSTNVSDVKSELMNLDVTDSGSKFYSATVYQSDSIMKVDLDKQLAATGMINVKSDMRKGLIRYSVSKKYPKYEVFLHNRILMDLYKVSEERTIDWKITSEKLKIGEWSTQKAEADFGGRHWYAWFTTDIPIQDGPYKFHGLPGLIVKLEDQTQSHRFTLQAVKNFSSVPEDIFGSKEISVNSKQYNKLLKDNENDPTKGLKQMQMGGVTMIMKDGQNAHMKDQEERIKARLKKDNNRIELIKK</sequence>
<feature type="signal peptide" evidence="1">
    <location>
        <begin position="1"/>
        <end position="18"/>
    </location>
</feature>
<keyword evidence="1" id="KW-0732">Signal</keyword>
<dbReference type="Proteomes" id="UP001163731">
    <property type="component" value="Unassembled WGS sequence"/>
</dbReference>
<evidence type="ECO:0000256" key="1">
    <source>
        <dbReference type="SAM" id="SignalP"/>
    </source>
</evidence>
<dbReference type="InterPro" id="IPR005901">
    <property type="entry name" value="GLPGLI"/>
</dbReference>
<gene>
    <name evidence="2" type="ORF">OMO38_09990</name>
</gene>
<accession>A0ABT3HYJ3</accession>
<reference evidence="2" key="1">
    <citation type="submission" date="2022-10" db="EMBL/GenBank/DDBJ databases">
        <title>Chryseobacterium babae sp. nov. isolated from the gut of the beetle Oryctes rhinoceros, and Chryseobacterium kimseyorum sp. nov., isolated from a stick insect rearing cage.</title>
        <authorList>
            <person name="Shelomi M."/>
            <person name="Han C.-J."/>
            <person name="Chen W.-M."/>
            <person name="Chen H.-K."/>
            <person name="Liaw S.-J."/>
            <person name="Muhle E."/>
            <person name="Clermont D."/>
        </authorList>
    </citation>
    <scope>NUCLEOTIDE SEQUENCE</scope>
    <source>
        <strain evidence="2">09-1422</strain>
    </source>
</reference>
<protein>
    <submittedName>
        <fullName evidence="2">GLPGLI family protein</fullName>
    </submittedName>
</protein>